<dbReference type="PATRIC" id="fig|1045004.4.peg.859"/>
<evidence type="ECO:0000256" key="1">
    <source>
        <dbReference type="SAM" id="Phobius"/>
    </source>
</evidence>
<dbReference type="RefSeq" id="WP_007745604.1">
    <property type="nucleotide sequence ID" value="NZ_CM001398.1"/>
</dbReference>
<feature type="domain" description="Phosphatidic acid phosphatase type 2/haloperoxidase" evidence="2">
    <location>
        <begin position="124"/>
        <end position="200"/>
    </location>
</feature>
<dbReference type="OrthoDB" id="9789113at2"/>
<feature type="transmembrane region" description="Helical" evidence="1">
    <location>
        <begin position="161"/>
        <end position="180"/>
    </location>
</feature>
<feature type="transmembrane region" description="Helical" evidence="1">
    <location>
        <begin position="12"/>
        <end position="31"/>
    </location>
</feature>
<dbReference type="Gene3D" id="1.20.144.10">
    <property type="entry name" value="Phosphatidic acid phosphatase type 2/haloperoxidase"/>
    <property type="match status" value="1"/>
</dbReference>
<feature type="transmembrane region" description="Helical" evidence="1">
    <location>
        <begin position="131"/>
        <end position="149"/>
    </location>
</feature>
<keyword evidence="1" id="KW-1133">Transmembrane helix</keyword>
<dbReference type="HOGENOM" id="CLU_072573_3_3_9"/>
<organism evidence="3 4">
    <name type="scientific">Oenococcus kitaharae DSM 17330</name>
    <dbReference type="NCBI Taxonomy" id="1045004"/>
    <lineage>
        <taxon>Bacteria</taxon>
        <taxon>Bacillati</taxon>
        <taxon>Bacillota</taxon>
        <taxon>Bacilli</taxon>
        <taxon>Lactobacillales</taxon>
        <taxon>Lactobacillaceae</taxon>
        <taxon>Oenococcus</taxon>
    </lineage>
</organism>
<dbReference type="STRING" id="336988.NT96_08080"/>
<keyword evidence="4" id="KW-1185">Reference proteome</keyword>
<feature type="transmembrane region" description="Helical" evidence="1">
    <location>
        <begin position="90"/>
        <end position="111"/>
    </location>
</feature>
<evidence type="ECO:0000313" key="3">
    <source>
        <dbReference type="EMBL" id="EHN58962.1"/>
    </source>
</evidence>
<keyword evidence="1" id="KW-0472">Membrane</keyword>
<accession>G9WIF0</accession>
<dbReference type="InterPro" id="IPR000326">
    <property type="entry name" value="PAP2/HPO"/>
</dbReference>
<comment type="caution">
    <text evidence="3">The sequence shown here is derived from an EMBL/GenBank/DDBJ whole genome shotgun (WGS) entry which is preliminary data.</text>
</comment>
<name>G9WIF0_9LACO</name>
<reference evidence="3 4" key="1">
    <citation type="journal article" date="2012" name="PLoS ONE">
        <title>Functional divergence in the genus oenococcus as predicted by genome sequencing of the newly-described species, Oenococcus kitaharae.</title>
        <authorList>
            <person name="Borneman A.R."/>
            <person name="McCarthy J.M."/>
            <person name="Chambers P.J."/>
            <person name="Bartowsky E.J."/>
        </authorList>
    </citation>
    <scope>NUCLEOTIDE SEQUENCE [LARGE SCALE GENOMIC DNA]</scope>
    <source>
        <strain evidence="4">DSM17330</strain>
    </source>
</reference>
<sequence>MIVDRDRARKPLIFIFVFLFLIIVFLLWRSSLLINVFDEFATRFLSQSHGLVWYLILWPAAHLSRPLIIVLFILAIAFYMWGSNFKIPALWFLLTTLTAFPIDALLTLLIHRPALAGRPVSIGQTFPSLPVLLTFLLLQFFFVLLVPEFNKKARKAKNRTITFMIFWLLLVCLSVIAFHYNSVLDVVSALLLGYAWFLFSEEVYFEYAGLFSRLKTFRGSWI</sequence>
<dbReference type="AlphaFoldDB" id="G9WIF0"/>
<proteinExistence type="predicted"/>
<feature type="transmembrane region" description="Helical" evidence="1">
    <location>
        <begin position="51"/>
        <end position="78"/>
    </location>
</feature>
<feature type="transmembrane region" description="Helical" evidence="1">
    <location>
        <begin position="186"/>
        <end position="205"/>
    </location>
</feature>
<dbReference type="EMBL" id="AFVZ01000001">
    <property type="protein sequence ID" value="EHN58962.1"/>
    <property type="molecule type" value="Genomic_DNA"/>
</dbReference>
<keyword evidence="1" id="KW-0812">Transmembrane</keyword>
<protein>
    <submittedName>
        <fullName evidence="3">Membrane-associated phospholipid phosphatase</fullName>
    </submittedName>
</protein>
<evidence type="ECO:0000259" key="2">
    <source>
        <dbReference type="Pfam" id="PF01569"/>
    </source>
</evidence>
<gene>
    <name evidence="3" type="ORF">OKIT_0855</name>
</gene>
<evidence type="ECO:0000313" key="4">
    <source>
        <dbReference type="Proteomes" id="UP000004959"/>
    </source>
</evidence>
<dbReference type="Proteomes" id="UP000004959">
    <property type="component" value="Chromosome"/>
</dbReference>
<dbReference type="Pfam" id="PF01569">
    <property type="entry name" value="PAP2"/>
    <property type="match status" value="1"/>
</dbReference>